<dbReference type="InterPro" id="IPR025962">
    <property type="entry name" value="SdpI/YhfL"/>
</dbReference>
<evidence type="ECO:0000313" key="4">
    <source>
        <dbReference type="Proteomes" id="UP001250214"/>
    </source>
</evidence>
<keyword evidence="2" id="KW-0812">Transmembrane</keyword>
<dbReference type="Pfam" id="PF13630">
    <property type="entry name" value="SdpI"/>
    <property type="match status" value="1"/>
</dbReference>
<feature type="transmembrane region" description="Helical" evidence="2">
    <location>
        <begin position="25"/>
        <end position="45"/>
    </location>
</feature>
<feature type="transmembrane region" description="Helical" evidence="2">
    <location>
        <begin position="82"/>
        <end position="101"/>
    </location>
</feature>
<dbReference type="Proteomes" id="UP001250214">
    <property type="component" value="Unassembled WGS sequence"/>
</dbReference>
<proteinExistence type="predicted"/>
<accession>A0ABU2H7X8</accession>
<comment type="caution">
    <text evidence="3">The sequence shown here is derived from an EMBL/GenBank/DDBJ whole genome shotgun (WGS) entry which is preliminary data.</text>
</comment>
<gene>
    <name evidence="3" type="ORF">RIF23_13990</name>
</gene>
<protein>
    <submittedName>
        <fullName evidence="3">SdpI family protein</fullName>
    </submittedName>
</protein>
<evidence type="ECO:0000313" key="3">
    <source>
        <dbReference type="EMBL" id="MDS1271407.1"/>
    </source>
</evidence>
<feature type="transmembrane region" description="Helical" evidence="2">
    <location>
        <begin position="107"/>
        <end position="129"/>
    </location>
</feature>
<keyword evidence="2" id="KW-0472">Membrane</keyword>
<dbReference type="RefSeq" id="WP_310912968.1">
    <property type="nucleotide sequence ID" value="NZ_JAVLVT010000006.1"/>
</dbReference>
<name>A0ABU2H7X8_9ACTN</name>
<evidence type="ECO:0000256" key="2">
    <source>
        <dbReference type="SAM" id="Phobius"/>
    </source>
</evidence>
<dbReference type="EMBL" id="JAVLVT010000006">
    <property type="protein sequence ID" value="MDS1271407.1"/>
    <property type="molecule type" value="Genomic_DNA"/>
</dbReference>
<reference evidence="4" key="1">
    <citation type="submission" date="2023-07" db="EMBL/GenBank/DDBJ databases">
        <title>Novel species in the genus Lipingzhangella isolated from Sambhar Salt Lake.</title>
        <authorList>
            <person name="Jiya N."/>
            <person name="Kajale S."/>
            <person name="Sharma A."/>
        </authorList>
    </citation>
    <scope>NUCLEOTIDE SEQUENCE [LARGE SCALE GENOMIC DNA]</scope>
    <source>
        <strain evidence="4">LS1_29</strain>
    </source>
</reference>
<keyword evidence="2" id="KW-1133">Transmembrane helix</keyword>
<keyword evidence="4" id="KW-1185">Reference proteome</keyword>
<evidence type="ECO:0000256" key="1">
    <source>
        <dbReference type="SAM" id="MobiDB-lite"/>
    </source>
</evidence>
<feature type="region of interest" description="Disordered" evidence="1">
    <location>
        <begin position="133"/>
        <end position="153"/>
    </location>
</feature>
<organism evidence="3 4">
    <name type="scientific">Lipingzhangella rawalii</name>
    <dbReference type="NCBI Taxonomy" id="2055835"/>
    <lineage>
        <taxon>Bacteria</taxon>
        <taxon>Bacillati</taxon>
        <taxon>Actinomycetota</taxon>
        <taxon>Actinomycetes</taxon>
        <taxon>Streptosporangiales</taxon>
        <taxon>Nocardiopsidaceae</taxon>
        <taxon>Lipingzhangella</taxon>
    </lineage>
</organism>
<sequence>MNSRNLADTSGDLVVAASEPLTGGALVWTSFVILVTAGLLLVAAYTGAKGKLHPNPLFGIRTDLTLSDDEAWYEVQRKSAPWMAAAGTATAVGGVSLILVNDGDMQMIMLLASLAVCVTLVIAGALMSSRAVRDERARRDRTTDENHSERGEE</sequence>